<sequence length="123" mass="14120">MEEIAFKAKVITATKSSKDNYYMVGLADDEYNYEKYILFQRPIKLDKDDDPEADSNGLYAECNGDVCYNGCRAATLTSQSFRFEFDDSIIVVDVTDVKIGKRFIAYSREIFKELLKLPDNNIL</sequence>
<gene>
    <name evidence="1" type="ORF">HXK21_02285</name>
</gene>
<evidence type="ECO:0008006" key="3">
    <source>
        <dbReference type="Google" id="ProtNLM"/>
    </source>
</evidence>
<proteinExistence type="predicted"/>
<name>A0A929RW99_9BACT</name>
<comment type="caution">
    <text evidence="1">The sequence shown here is derived from an EMBL/GenBank/DDBJ whole genome shotgun (WGS) entry which is preliminary data.</text>
</comment>
<accession>A0A929RW99</accession>
<protein>
    <recommendedName>
        <fullName evidence="3">Immunity protein 10</fullName>
    </recommendedName>
</protein>
<dbReference type="RefSeq" id="WP_303763045.1">
    <property type="nucleotide sequence ID" value="NZ_JABZGR010000003.1"/>
</dbReference>
<organism evidence="1 2">
    <name type="scientific">Alloprevotella tannerae</name>
    <dbReference type="NCBI Taxonomy" id="76122"/>
    <lineage>
        <taxon>Bacteria</taxon>
        <taxon>Pseudomonadati</taxon>
        <taxon>Bacteroidota</taxon>
        <taxon>Bacteroidia</taxon>
        <taxon>Bacteroidales</taxon>
        <taxon>Prevotellaceae</taxon>
        <taxon>Alloprevotella</taxon>
    </lineage>
</organism>
<evidence type="ECO:0000313" key="1">
    <source>
        <dbReference type="EMBL" id="MBF0969861.1"/>
    </source>
</evidence>
<dbReference type="EMBL" id="JABZGR010000003">
    <property type="protein sequence ID" value="MBF0969861.1"/>
    <property type="molecule type" value="Genomic_DNA"/>
</dbReference>
<dbReference type="AlphaFoldDB" id="A0A929RW99"/>
<dbReference type="Proteomes" id="UP000704068">
    <property type="component" value="Unassembled WGS sequence"/>
</dbReference>
<evidence type="ECO:0000313" key="2">
    <source>
        <dbReference type="Proteomes" id="UP000704068"/>
    </source>
</evidence>
<reference evidence="1" key="1">
    <citation type="submission" date="2020-04" db="EMBL/GenBank/DDBJ databases">
        <title>Deep metagenomics examines the oral microbiome during advanced dental caries in children, revealing novel taxa and co-occurrences with host molecules.</title>
        <authorList>
            <person name="Baker J.L."/>
            <person name="Morton J.T."/>
            <person name="Dinis M."/>
            <person name="Alvarez R."/>
            <person name="Tran N.C."/>
            <person name="Knight R."/>
            <person name="Edlund A."/>
        </authorList>
    </citation>
    <scope>NUCLEOTIDE SEQUENCE</scope>
    <source>
        <strain evidence="1">JCVI_34_bin.1</strain>
    </source>
</reference>